<gene>
    <name evidence="1" type="ORF">K1F36_03665</name>
</gene>
<sequence length="337" mass="38583">MANITYLVGAGASHGALPVVGEMSEKIIEARELLRNHVSNSNDQPLALAGKQTQYTVHTASAKLMDDFDWLSKCAMNHASIDTYAKKLYLAGHQQDLRRLKLALCAYFTLAQAGKKIDVRYDTFFASIIKMSQIMPENIKIVTWNYDTQFEMASCDYNQEFKDIATNAIKLQVRVKGLRKTSANGFIISKLNGVAAFHQLGDNQNNYLANPLENLNDEFYRVLLTNYINISFNTEYIPSISFAWERDSFDREPIVDYTTKRIADTEILVIIGYSFPFFNREVDRTLFDSMINLKKIYYQDINAIKLIDRLQAVQQRIDAKQIIPISETGQFFLPYEL</sequence>
<organism evidence="1 2">
    <name type="scientific">Flagellimonas abyssi</name>
    <dbReference type="NCBI Taxonomy" id="2864871"/>
    <lineage>
        <taxon>Bacteria</taxon>
        <taxon>Pseudomonadati</taxon>
        <taxon>Bacteroidota</taxon>
        <taxon>Flavobacteriia</taxon>
        <taxon>Flavobacteriales</taxon>
        <taxon>Flavobacteriaceae</taxon>
        <taxon>Flagellimonas</taxon>
    </lineage>
</organism>
<dbReference type="RefSeq" id="WP_220112591.1">
    <property type="nucleotide sequence ID" value="NZ_JAHZSV010000003.1"/>
</dbReference>
<dbReference type="Proteomes" id="UP001196136">
    <property type="component" value="Unassembled WGS sequence"/>
</dbReference>
<dbReference type="EMBL" id="JAHZSV010000003">
    <property type="protein sequence ID" value="MBW8198913.1"/>
    <property type="molecule type" value="Genomic_DNA"/>
</dbReference>
<name>A0ABS7EMU5_9FLAO</name>
<evidence type="ECO:0008006" key="3">
    <source>
        <dbReference type="Google" id="ProtNLM"/>
    </source>
</evidence>
<reference evidence="1 2" key="1">
    <citation type="submission" date="2021-08" db="EMBL/GenBank/DDBJ databases">
        <title>Muricauda profundi sp. nov., a marine bacterium isolated from deep seawater of the Mariana Trench.</title>
        <authorList>
            <person name="Wei Y."/>
        </authorList>
    </citation>
    <scope>NUCLEOTIDE SEQUENCE [LARGE SCALE GENOMIC DNA]</scope>
    <source>
        <strain evidence="1 2">W52</strain>
    </source>
</reference>
<proteinExistence type="predicted"/>
<protein>
    <recommendedName>
        <fullName evidence="3">SIR2-like domain-containing protein</fullName>
    </recommendedName>
</protein>
<comment type="caution">
    <text evidence="1">The sequence shown here is derived from an EMBL/GenBank/DDBJ whole genome shotgun (WGS) entry which is preliminary data.</text>
</comment>
<evidence type="ECO:0000313" key="2">
    <source>
        <dbReference type="Proteomes" id="UP001196136"/>
    </source>
</evidence>
<accession>A0ABS7EMU5</accession>
<keyword evidence="2" id="KW-1185">Reference proteome</keyword>
<evidence type="ECO:0000313" key="1">
    <source>
        <dbReference type="EMBL" id="MBW8198913.1"/>
    </source>
</evidence>